<organism evidence="3 4">
    <name type="scientific">Rothia terrae</name>
    <dbReference type="NCBI Taxonomy" id="396015"/>
    <lineage>
        <taxon>Bacteria</taxon>
        <taxon>Bacillati</taxon>
        <taxon>Actinomycetota</taxon>
        <taxon>Actinomycetes</taxon>
        <taxon>Micrococcales</taxon>
        <taxon>Micrococcaceae</taxon>
        <taxon>Rothia</taxon>
    </lineage>
</organism>
<proteinExistence type="predicted"/>
<accession>A0A7H2BCB9</accession>
<reference evidence="3 4" key="1">
    <citation type="submission" date="2020-09" db="EMBL/GenBank/DDBJ databases">
        <title>Investigation of environmental microbes.</title>
        <authorList>
            <person name="Ou Y."/>
            <person name="Kang Q."/>
        </authorList>
    </citation>
    <scope>NUCLEOTIDE SEQUENCE [LARGE SCALE GENOMIC DNA]</scope>
    <source>
        <strain evidence="3 4">KJZ-14</strain>
    </source>
</reference>
<evidence type="ECO:0000313" key="3">
    <source>
        <dbReference type="EMBL" id="QNV37315.1"/>
    </source>
</evidence>
<protein>
    <submittedName>
        <fullName evidence="3">Uncharacterized protein</fullName>
    </submittedName>
</protein>
<feature type="transmembrane region" description="Helical" evidence="2">
    <location>
        <begin position="95"/>
        <end position="115"/>
    </location>
</feature>
<evidence type="ECO:0000256" key="2">
    <source>
        <dbReference type="SAM" id="Phobius"/>
    </source>
</evidence>
<feature type="region of interest" description="Disordered" evidence="1">
    <location>
        <begin position="51"/>
        <end position="74"/>
    </location>
</feature>
<gene>
    <name evidence="3" type="ORF">IDM49_08715</name>
</gene>
<sequence>MAKAESVRADRVSAHTVETETKHTTVRETETLRSGTAATSAVANNGGFRKEDKLISGSSDADKRSNVESLGEQEGDYFNGGHPYYSGTRHLGSNILMLVFCMLGLLATFWALGTYPDGGPWWFAAAIIFYAITFMIPTLILPSKTSSEKYNGVETQLR</sequence>
<dbReference type="EMBL" id="CP061539">
    <property type="protein sequence ID" value="QNV37315.1"/>
    <property type="molecule type" value="Genomic_DNA"/>
</dbReference>
<dbReference type="GeneID" id="96624322"/>
<dbReference type="RefSeq" id="WP_168614251.1">
    <property type="nucleotide sequence ID" value="NZ_BAAAOX010000011.1"/>
</dbReference>
<feature type="compositionally biased region" description="Basic and acidic residues" evidence="1">
    <location>
        <begin position="1"/>
        <end position="31"/>
    </location>
</feature>
<keyword evidence="2" id="KW-0812">Transmembrane</keyword>
<feature type="region of interest" description="Disordered" evidence="1">
    <location>
        <begin position="1"/>
        <end position="33"/>
    </location>
</feature>
<evidence type="ECO:0000313" key="4">
    <source>
        <dbReference type="Proteomes" id="UP000516404"/>
    </source>
</evidence>
<keyword evidence="2" id="KW-0472">Membrane</keyword>
<name>A0A7H2BCB9_9MICC</name>
<feature type="compositionally biased region" description="Basic and acidic residues" evidence="1">
    <location>
        <begin position="51"/>
        <end position="66"/>
    </location>
</feature>
<keyword evidence="4" id="KW-1185">Reference proteome</keyword>
<keyword evidence="2" id="KW-1133">Transmembrane helix</keyword>
<dbReference type="AlphaFoldDB" id="A0A7H2BCB9"/>
<dbReference type="Proteomes" id="UP000516404">
    <property type="component" value="Chromosome"/>
</dbReference>
<feature type="transmembrane region" description="Helical" evidence="2">
    <location>
        <begin position="121"/>
        <end position="141"/>
    </location>
</feature>
<evidence type="ECO:0000256" key="1">
    <source>
        <dbReference type="SAM" id="MobiDB-lite"/>
    </source>
</evidence>
<dbReference type="KEGG" id="rter:IDM49_08715"/>